<dbReference type="InterPro" id="IPR045198">
    <property type="entry name" value="CNBL1-10"/>
</dbReference>
<dbReference type="OrthoDB" id="191686at2759"/>
<dbReference type="GO" id="GO:0005509">
    <property type="term" value="F:calcium ion binding"/>
    <property type="evidence" value="ECO:0007669"/>
    <property type="project" value="InterPro"/>
</dbReference>
<dbReference type="Gene3D" id="1.10.238.10">
    <property type="entry name" value="EF-hand"/>
    <property type="match status" value="1"/>
</dbReference>
<dbReference type="InterPro" id="IPR002048">
    <property type="entry name" value="EF_hand_dom"/>
</dbReference>
<name>X6NTT1_RETFI</name>
<comment type="caution">
    <text evidence="5">The sequence shown here is derived from an EMBL/GenBank/DDBJ whole genome shotgun (WGS) entry which is preliminary data.</text>
</comment>
<evidence type="ECO:0000256" key="3">
    <source>
        <dbReference type="SAM" id="MobiDB-lite"/>
    </source>
</evidence>
<reference evidence="5 6" key="1">
    <citation type="journal article" date="2013" name="Curr. Biol.">
        <title>The Genome of the Foraminiferan Reticulomyxa filosa.</title>
        <authorList>
            <person name="Glockner G."/>
            <person name="Hulsmann N."/>
            <person name="Schleicher M."/>
            <person name="Noegel A.A."/>
            <person name="Eichinger L."/>
            <person name="Gallinger C."/>
            <person name="Pawlowski J."/>
            <person name="Sierra R."/>
            <person name="Euteneuer U."/>
            <person name="Pillet L."/>
            <person name="Moustafa A."/>
            <person name="Platzer M."/>
            <person name="Groth M."/>
            <person name="Szafranski K."/>
            <person name="Schliwa M."/>
        </authorList>
    </citation>
    <scope>NUCLEOTIDE SEQUENCE [LARGE SCALE GENOMIC DNA]</scope>
</reference>
<evidence type="ECO:0000259" key="4">
    <source>
        <dbReference type="PROSITE" id="PS50222"/>
    </source>
</evidence>
<dbReference type="CDD" id="cd00051">
    <property type="entry name" value="EFh"/>
    <property type="match status" value="1"/>
</dbReference>
<dbReference type="PANTHER" id="PTHR23056:SF110">
    <property type="entry name" value="CALMODULIN"/>
    <property type="match status" value="1"/>
</dbReference>
<feature type="compositionally biased region" description="Basic and acidic residues" evidence="3">
    <location>
        <begin position="373"/>
        <end position="383"/>
    </location>
</feature>
<dbReference type="SMART" id="SM00054">
    <property type="entry name" value="EFh"/>
    <property type="match status" value="3"/>
</dbReference>
<feature type="compositionally biased region" description="Polar residues" evidence="3">
    <location>
        <begin position="350"/>
        <end position="367"/>
    </location>
</feature>
<feature type="compositionally biased region" description="Polar residues" evidence="3">
    <location>
        <begin position="316"/>
        <end position="325"/>
    </location>
</feature>
<feature type="domain" description="EF-hand" evidence="4">
    <location>
        <begin position="121"/>
        <end position="156"/>
    </location>
</feature>
<dbReference type="Pfam" id="PF13499">
    <property type="entry name" value="EF-hand_7"/>
    <property type="match status" value="1"/>
</dbReference>
<dbReference type="PANTHER" id="PTHR23056">
    <property type="entry name" value="CALCINEURIN B"/>
    <property type="match status" value="1"/>
</dbReference>
<keyword evidence="2" id="KW-0106">Calcium</keyword>
<keyword evidence="1" id="KW-0677">Repeat</keyword>
<keyword evidence="6" id="KW-1185">Reference proteome</keyword>
<evidence type="ECO:0000256" key="1">
    <source>
        <dbReference type="ARBA" id="ARBA00022737"/>
    </source>
</evidence>
<dbReference type="PROSITE" id="PS50222">
    <property type="entry name" value="EF_HAND_2"/>
    <property type="match status" value="2"/>
</dbReference>
<dbReference type="SUPFAM" id="SSF47473">
    <property type="entry name" value="EF-hand"/>
    <property type="match status" value="1"/>
</dbReference>
<dbReference type="GO" id="GO:0019722">
    <property type="term" value="P:calcium-mediated signaling"/>
    <property type="evidence" value="ECO:0007669"/>
    <property type="project" value="InterPro"/>
</dbReference>
<evidence type="ECO:0000256" key="2">
    <source>
        <dbReference type="ARBA" id="ARBA00022837"/>
    </source>
</evidence>
<dbReference type="Proteomes" id="UP000023152">
    <property type="component" value="Unassembled WGS sequence"/>
</dbReference>
<dbReference type="PROSITE" id="PS00018">
    <property type="entry name" value="EF_HAND_1"/>
    <property type="match status" value="2"/>
</dbReference>
<feature type="compositionally biased region" description="Basic and acidic residues" evidence="3">
    <location>
        <begin position="270"/>
        <end position="284"/>
    </location>
</feature>
<sequence>MGHAPAQNVSQSLEQIKKDQCEYEYLTKITHFDVNTLRLLHARFNGIDMSIHNDGVISMEEFARVLGVDRQSLLVQRFFHFIDKSDMGVLNFRNFAVAMSMLRTSYQTLIKTQKTKSNEASPQEKMEFSFFLYDMNNDKLIDKEELRKMVCSASEYIDMHLSEEQIEKLVNDTFLICDKDKNGVIDYNEYCAFCQENPRILQPFTIDVENLIQYELESRRKRPTSDTGKGLIRGIPAPKNNRMKKFGSSVIQKITKNDVDNVEPIHEASDVLRGLDKNESKDETENPSFLPGGGKSSDYNVNAIMDAEVESFDKSSTMNTITMPTEESPILEWLTETSHYEPKSKKNEQKNNTSTKHKSGTSSQLDGQSYGGARDDHHAKSSQ</sequence>
<dbReference type="AlphaFoldDB" id="X6NTT1"/>
<accession>X6NTT1</accession>
<dbReference type="InterPro" id="IPR018247">
    <property type="entry name" value="EF_Hand_1_Ca_BS"/>
</dbReference>
<feature type="region of interest" description="Disordered" evidence="3">
    <location>
        <begin position="316"/>
        <end position="383"/>
    </location>
</feature>
<gene>
    <name evidence="5" type="ORF">RFI_07937</name>
</gene>
<evidence type="ECO:0000313" key="6">
    <source>
        <dbReference type="Proteomes" id="UP000023152"/>
    </source>
</evidence>
<feature type="domain" description="EF-hand" evidence="4">
    <location>
        <begin position="165"/>
        <end position="200"/>
    </location>
</feature>
<organism evidence="5 6">
    <name type="scientific">Reticulomyxa filosa</name>
    <dbReference type="NCBI Taxonomy" id="46433"/>
    <lineage>
        <taxon>Eukaryota</taxon>
        <taxon>Sar</taxon>
        <taxon>Rhizaria</taxon>
        <taxon>Retaria</taxon>
        <taxon>Foraminifera</taxon>
        <taxon>Monothalamids</taxon>
        <taxon>Reticulomyxidae</taxon>
        <taxon>Reticulomyxa</taxon>
    </lineage>
</organism>
<feature type="compositionally biased region" description="Basic and acidic residues" evidence="3">
    <location>
        <begin position="338"/>
        <end position="349"/>
    </location>
</feature>
<protein>
    <recommendedName>
        <fullName evidence="4">EF-hand domain-containing protein</fullName>
    </recommendedName>
</protein>
<feature type="region of interest" description="Disordered" evidence="3">
    <location>
        <begin position="270"/>
        <end position="298"/>
    </location>
</feature>
<dbReference type="InterPro" id="IPR011992">
    <property type="entry name" value="EF-hand-dom_pair"/>
</dbReference>
<dbReference type="GO" id="GO:0019900">
    <property type="term" value="F:kinase binding"/>
    <property type="evidence" value="ECO:0007669"/>
    <property type="project" value="InterPro"/>
</dbReference>
<evidence type="ECO:0000313" key="5">
    <source>
        <dbReference type="EMBL" id="ETO29189.1"/>
    </source>
</evidence>
<dbReference type="EMBL" id="ASPP01006197">
    <property type="protein sequence ID" value="ETO29189.1"/>
    <property type="molecule type" value="Genomic_DNA"/>
</dbReference>
<proteinExistence type="predicted"/>